<dbReference type="Proteomes" id="UP000634136">
    <property type="component" value="Unassembled WGS sequence"/>
</dbReference>
<proteinExistence type="predicted"/>
<dbReference type="EMBL" id="JAAIUW010000013">
    <property type="protein sequence ID" value="KAF7801866.1"/>
    <property type="molecule type" value="Genomic_DNA"/>
</dbReference>
<name>A0A834SEZ9_9FABA</name>
<organism evidence="1 2">
    <name type="scientific">Senna tora</name>
    <dbReference type="NCBI Taxonomy" id="362788"/>
    <lineage>
        <taxon>Eukaryota</taxon>
        <taxon>Viridiplantae</taxon>
        <taxon>Streptophyta</taxon>
        <taxon>Embryophyta</taxon>
        <taxon>Tracheophyta</taxon>
        <taxon>Spermatophyta</taxon>
        <taxon>Magnoliopsida</taxon>
        <taxon>eudicotyledons</taxon>
        <taxon>Gunneridae</taxon>
        <taxon>Pentapetalae</taxon>
        <taxon>rosids</taxon>
        <taxon>fabids</taxon>
        <taxon>Fabales</taxon>
        <taxon>Fabaceae</taxon>
        <taxon>Caesalpinioideae</taxon>
        <taxon>Cassia clade</taxon>
        <taxon>Senna</taxon>
    </lineage>
</organism>
<reference evidence="1" key="1">
    <citation type="submission" date="2020-09" db="EMBL/GenBank/DDBJ databases">
        <title>Genome-Enabled Discovery of Anthraquinone Biosynthesis in Senna tora.</title>
        <authorList>
            <person name="Kang S.-H."/>
            <person name="Pandey R.P."/>
            <person name="Lee C.-M."/>
            <person name="Sim J.-S."/>
            <person name="Jeong J.-T."/>
            <person name="Choi B.-S."/>
            <person name="Jung M."/>
            <person name="Ginzburg D."/>
            <person name="Zhao K."/>
            <person name="Won S.Y."/>
            <person name="Oh T.-J."/>
            <person name="Yu Y."/>
            <person name="Kim N.-H."/>
            <person name="Lee O.R."/>
            <person name="Lee T.-H."/>
            <person name="Bashyal P."/>
            <person name="Kim T.-S."/>
            <person name="Lee W.-H."/>
            <person name="Kawkins C."/>
            <person name="Kim C.-K."/>
            <person name="Kim J.S."/>
            <person name="Ahn B.O."/>
            <person name="Rhee S.Y."/>
            <person name="Sohng J.K."/>
        </authorList>
    </citation>
    <scope>NUCLEOTIDE SEQUENCE</scope>
    <source>
        <tissue evidence="1">Leaf</tissue>
    </source>
</reference>
<evidence type="ECO:0000313" key="2">
    <source>
        <dbReference type="Proteomes" id="UP000634136"/>
    </source>
</evidence>
<dbReference type="AlphaFoldDB" id="A0A834SEZ9"/>
<protein>
    <submittedName>
        <fullName evidence="1">Uncharacterized protein</fullName>
    </submittedName>
</protein>
<sequence length="45" mass="4998">MGGTCGKTKFKKRSSNQENINTLIDLAKIANNAIKSKKQFIMTPQ</sequence>
<comment type="caution">
    <text evidence="1">The sequence shown here is derived from an EMBL/GenBank/DDBJ whole genome shotgun (WGS) entry which is preliminary data.</text>
</comment>
<keyword evidence="2" id="KW-1185">Reference proteome</keyword>
<gene>
    <name evidence="1" type="ORF">G2W53_040977</name>
</gene>
<accession>A0A834SEZ9</accession>
<evidence type="ECO:0000313" key="1">
    <source>
        <dbReference type="EMBL" id="KAF7801866.1"/>
    </source>
</evidence>